<proteinExistence type="predicted"/>
<evidence type="ECO:0000313" key="1">
    <source>
        <dbReference type="EMBL" id="EIW73932.1"/>
    </source>
</evidence>
<keyword evidence="2" id="KW-1185">Reference proteome</keyword>
<sequence length="387" mass="43868">MPRAALYKTLLYLTNSQTVRHVQPGPLIGNSTKRMNNGTRVYMRDYYNNAASRAGAPVTFRLSLQTNAATDAILLTDYAFFYQHALLNGRRIIPISSSRRQTANSAIVKVIVTEGAAPLYGEVLAIFSHEQQGVPPELHHRLFAEFRWMKESEFLPVEGDPWHQLMPRAALYKTLLYLTNSQTVRHVQPGPLIGNSTKRMNNGTRVYMRDYYNNAASRAGAPVTFRLSLQTNAATDAILLTDYAFFYQHALLNGRRIIPISSSRRQTANSAIVKVIVTEGAAPLYGEVLAIFSHEQQGVPPELHHRLFAEFRWMKESEFLPVEGDPWHQFHELDVNCFELNIYHPDTSTLPYVLPFDCIRCQVARGVVETTDPPLWITTSLERHPSL</sequence>
<protein>
    <submittedName>
        <fullName evidence="1">Uncharacterized protein</fullName>
    </submittedName>
</protein>
<dbReference type="EMBL" id="JH711600">
    <property type="protein sequence ID" value="EIW73932.1"/>
    <property type="molecule type" value="Genomic_DNA"/>
</dbReference>
<reference evidence="2" key="1">
    <citation type="journal article" date="2012" name="Science">
        <title>The Paleozoic origin of enzymatic lignin decomposition reconstructed from 31 fungal genomes.</title>
        <authorList>
            <person name="Floudas D."/>
            <person name="Binder M."/>
            <person name="Riley R."/>
            <person name="Barry K."/>
            <person name="Blanchette R.A."/>
            <person name="Henrissat B."/>
            <person name="Martinez A.T."/>
            <person name="Otillar R."/>
            <person name="Spatafora J.W."/>
            <person name="Yadav J.S."/>
            <person name="Aerts A."/>
            <person name="Benoit I."/>
            <person name="Boyd A."/>
            <person name="Carlson A."/>
            <person name="Copeland A."/>
            <person name="Coutinho P.M."/>
            <person name="de Vries R.P."/>
            <person name="Ferreira P."/>
            <person name="Findley K."/>
            <person name="Foster B."/>
            <person name="Gaskell J."/>
            <person name="Glotzer D."/>
            <person name="Gorecki P."/>
            <person name="Heitman J."/>
            <person name="Hesse C."/>
            <person name="Hori C."/>
            <person name="Igarashi K."/>
            <person name="Jurgens J.A."/>
            <person name="Kallen N."/>
            <person name="Kersten P."/>
            <person name="Kohler A."/>
            <person name="Kuees U."/>
            <person name="Kumar T.K.A."/>
            <person name="Kuo A."/>
            <person name="LaButti K."/>
            <person name="Larrondo L.F."/>
            <person name="Lindquist E."/>
            <person name="Ling A."/>
            <person name="Lombard V."/>
            <person name="Lucas S."/>
            <person name="Lundell T."/>
            <person name="Martin R."/>
            <person name="McLaughlin D.J."/>
            <person name="Morgenstern I."/>
            <person name="Morin E."/>
            <person name="Murat C."/>
            <person name="Nagy L.G."/>
            <person name="Nolan M."/>
            <person name="Ohm R.A."/>
            <person name="Patyshakuliyeva A."/>
            <person name="Rokas A."/>
            <person name="Ruiz-Duenas F.J."/>
            <person name="Sabat G."/>
            <person name="Salamov A."/>
            <person name="Samejima M."/>
            <person name="Schmutz J."/>
            <person name="Slot J.C."/>
            <person name="St John F."/>
            <person name="Stenlid J."/>
            <person name="Sun H."/>
            <person name="Sun S."/>
            <person name="Syed K."/>
            <person name="Tsang A."/>
            <person name="Wiebenga A."/>
            <person name="Young D."/>
            <person name="Pisabarro A."/>
            <person name="Eastwood D.C."/>
            <person name="Martin F."/>
            <person name="Cullen D."/>
            <person name="Grigoriev I.V."/>
            <person name="Hibbett D.S."/>
        </authorList>
    </citation>
    <scope>NUCLEOTIDE SEQUENCE [LARGE SCALE GENOMIC DNA]</scope>
    <source>
        <strain evidence="2">RWD-64-598 SS2</strain>
    </source>
</reference>
<dbReference type="Proteomes" id="UP000053558">
    <property type="component" value="Unassembled WGS sequence"/>
</dbReference>
<evidence type="ECO:0000313" key="2">
    <source>
        <dbReference type="Proteomes" id="UP000053558"/>
    </source>
</evidence>
<dbReference type="OrthoDB" id="3239894at2759"/>
<accession>R7SDV2</accession>
<gene>
    <name evidence="1" type="ORF">CONPUDRAFT_160562</name>
</gene>
<dbReference type="RefSeq" id="XP_007775896.1">
    <property type="nucleotide sequence ID" value="XM_007777706.1"/>
</dbReference>
<dbReference type="KEGG" id="cput:CONPUDRAFT_160562"/>
<dbReference type="AlphaFoldDB" id="R7SDV2"/>
<organism evidence="1 2">
    <name type="scientific">Coniophora puteana (strain RWD-64-598)</name>
    <name type="common">Brown rot fungus</name>
    <dbReference type="NCBI Taxonomy" id="741705"/>
    <lineage>
        <taxon>Eukaryota</taxon>
        <taxon>Fungi</taxon>
        <taxon>Dikarya</taxon>
        <taxon>Basidiomycota</taxon>
        <taxon>Agaricomycotina</taxon>
        <taxon>Agaricomycetes</taxon>
        <taxon>Agaricomycetidae</taxon>
        <taxon>Boletales</taxon>
        <taxon>Coniophorineae</taxon>
        <taxon>Coniophoraceae</taxon>
        <taxon>Coniophora</taxon>
    </lineage>
</organism>
<dbReference type="GeneID" id="19204325"/>
<name>R7SDV2_CONPW</name>